<organism evidence="1">
    <name type="scientific">Tanacetum cinerariifolium</name>
    <name type="common">Dalmatian daisy</name>
    <name type="synonym">Chrysanthemum cinerariifolium</name>
    <dbReference type="NCBI Taxonomy" id="118510"/>
    <lineage>
        <taxon>Eukaryota</taxon>
        <taxon>Viridiplantae</taxon>
        <taxon>Streptophyta</taxon>
        <taxon>Embryophyta</taxon>
        <taxon>Tracheophyta</taxon>
        <taxon>Spermatophyta</taxon>
        <taxon>Magnoliopsida</taxon>
        <taxon>eudicotyledons</taxon>
        <taxon>Gunneridae</taxon>
        <taxon>Pentapetalae</taxon>
        <taxon>asterids</taxon>
        <taxon>campanulids</taxon>
        <taxon>Asterales</taxon>
        <taxon>Asteraceae</taxon>
        <taxon>Asteroideae</taxon>
        <taxon>Anthemideae</taxon>
        <taxon>Anthemidinae</taxon>
        <taxon>Tanacetum</taxon>
    </lineage>
</organism>
<accession>A0A699HI40</accession>
<proteinExistence type="predicted"/>
<evidence type="ECO:0000313" key="1">
    <source>
        <dbReference type="EMBL" id="GEY34048.1"/>
    </source>
</evidence>
<gene>
    <name evidence="1" type="ORF">Tci_406022</name>
</gene>
<dbReference type="AlphaFoldDB" id="A0A699HI40"/>
<name>A0A699HI40_TANCI</name>
<reference evidence="1" key="1">
    <citation type="journal article" date="2019" name="Sci. Rep.">
        <title>Draft genome of Tanacetum cinerariifolium, the natural source of mosquito coil.</title>
        <authorList>
            <person name="Yamashiro T."/>
            <person name="Shiraishi A."/>
            <person name="Satake H."/>
            <person name="Nakayama K."/>
        </authorList>
    </citation>
    <scope>NUCLEOTIDE SEQUENCE</scope>
</reference>
<dbReference type="EMBL" id="BKCJ010170489">
    <property type="protein sequence ID" value="GEY34048.1"/>
    <property type="molecule type" value="Genomic_DNA"/>
</dbReference>
<comment type="caution">
    <text evidence="1">The sequence shown here is derived from an EMBL/GenBank/DDBJ whole genome shotgun (WGS) entry which is preliminary data.</text>
</comment>
<protein>
    <submittedName>
        <fullName evidence="1">Uncharacterized protein</fullName>
    </submittedName>
</protein>
<sequence>MLADELDEENTCLKKEAVIPTQAVEGSSGQRQEHEDIPCPFSIIWWTKVIKATKEEAMDWVVTITLRVPCQILEVVLQDMQLKNTRGIIGQKGFRRVGYSLLAPISTLTAVEISLQAQESVRMNLKERPPLLELH</sequence>